<feature type="transmembrane region" description="Helical" evidence="2">
    <location>
        <begin position="389"/>
        <end position="409"/>
    </location>
</feature>
<comment type="caution">
    <text evidence="3">The sequence shown here is derived from an EMBL/GenBank/DDBJ whole genome shotgun (WGS) entry which is preliminary data.</text>
</comment>
<keyword evidence="2" id="KW-0472">Membrane</keyword>
<feature type="transmembrane region" description="Helical" evidence="2">
    <location>
        <begin position="42"/>
        <end position="63"/>
    </location>
</feature>
<reference evidence="4" key="1">
    <citation type="journal article" date="2023" name="Commun. Biol.">
        <title>Genome analysis of Parmales, the sister group of diatoms, reveals the evolutionary specialization of diatoms from phago-mixotrophs to photoautotrophs.</title>
        <authorList>
            <person name="Ban H."/>
            <person name="Sato S."/>
            <person name="Yoshikawa S."/>
            <person name="Yamada K."/>
            <person name="Nakamura Y."/>
            <person name="Ichinomiya M."/>
            <person name="Sato N."/>
            <person name="Blanc-Mathieu R."/>
            <person name="Endo H."/>
            <person name="Kuwata A."/>
            <person name="Ogata H."/>
        </authorList>
    </citation>
    <scope>NUCLEOTIDE SEQUENCE [LARGE SCALE GENOMIC DNA]</scope>
</reference>
<feature type="region of interest" description="Disordered" evidence="1">
    <location>
        <begin position="929"/>
        <end position="957"/>
    </location>
</feature>
<feature type="transmembrane region" description="Helical" evidence="2">
    <location>
        <begin position="789"/>
        <end position="810"/>
    </location>
</feature>
<feature type="transmembrane region" description="Helical" evidence="2">
    <location>
        <begin position="830"/>
        <end position="851"/>
    </location>
</feature>
<feature type="transmembrane region" description="Helical" evidence="2">
    <location>
        <begin position="421"/>
        <end position="442"/>
    </location>
</feature>
<feature type="transmembrane region" description="Helical" evidence="2">
    <location>
        <begin position="509"/>
        <end position="529"/>
    </location>
</feature>
<dbReference type="EMBL" id="BLQM01000031">
    <property type="protein sequence ID" value="GMH53240.1"/>
    <property type="molecule type" value="Genomic_DNA"/>
</dbReference>
<feature type="transmembrane region" description="Helical" evidence="2">
    <location>
        <begin position="162"/>
        <end position="182"/>
    </location>
</feature>
<evidence type="ECO:0000256" key="2">
    <source>
        <dbReference type="SAM" id="Phobius"/>
    </source>
</evidence>
<proteinExistence type="predicted"/>
<feature type="transmembrane region" description="Helical" evidence="2">
    <location>
        <begin position="727"/>
        <end position="746"/>
    </location>
</feature>
<keyword evidence="2" id="KW-0812">Transmembrane</keyword>
<feature type="transmembrane region" description="Helical" evidence="2">
    <location>
        <begin position="616"/>
        <end position="635"/>
    </location>
</feature>
<keyword evidence="2" id="KW-1133">Transmembrane helix</keyword>
<feature type="transmembrane region" description="Helical" evidence="2">
    <location>
        <begin position="127"/>
        <end position="147"/>
    </location>
</feature>
<gene>
    <name evidence="3" type="ORF">TL16_g01407</name>
</gene>
<feature type="transmembrane region" description="Helical" evidence="2">
    <location>
        <begin position="248"/>
        <end position="267"/>
    </location>
</feature>
<accession>A0A9W7DT22</accession>
<feature type="transmembrane region" description="Helical" evidence="2">
    <location>
        <begin position="550"/>
        <end position="575"/>
    </location>
</feature>
<sequence length="976" mass="110658">MGTFSPSMSLRFFKQGSEGRVRAATEQENFGVDDQNPHMAGALVKAAIILQSGILAFFIVTMSTGDGKAPGEMDAERMLAYHPAGTFDEVGDALGDGTLQVYVAVALLPYMRMLCYVVLLSSTTKSFGLQEIVSMSILLLSQIFRAASDDEHRGRMNLINPLYIKIVLIFVDLTLCFCCGCLKTRINKLNFNDKEIFVYKLLPTCLVAMIVPCAYLTSESASCWVPNNHGDWNDTTETCHNIFVSNNALSYAFVGSGFLYLVMTPFLTKHYSLRNLVSFNFPFFRTYIQIIFFLCATISALFMFSTAREIAADTFAPGTKEENIKFYFDTKFPLFYNDYNFQLFYQCTRDDGTYFMSDYISLSCDYDLRLDMTALNPTGHYYWATRKCLLVNSCMNMCCLVFLGLLVLSRPSAKFHLFADGIAITYILFSHACLFYNCNIVINEDKRFAHDISTDSRGIPAFEFFGGNFAVVVNIVMGVTFFSLFNFSFPDLELEDFLKVSDKIQNFDVVFRFILMGILQFVAMIIFGFRPRDAGDQKEMNNSITDQSRMQNYALDIFTPVLPCVWSLLFIVYFFKLGHDEHVEKVIGEEDDDVEEGSIENGEDALFTMWTVVLRYSGDLLIPVSLLYFSVHFMSDLSHPEVRLRTTIPLTGIALLFMVDTATFFEQPEEYKQKSAYTEDKGGSTWFGKQLIVCVSVVLLLLLIVVRKKSCLQLSEEKRRKHLFDNVACIALSTFSTLTYLISEYFSCATRLINKELYKLKHDEETELTDMTRGDIVKLFIDKNQCEAISYNLTPLVLMMVFTAIGKIIYPEASEDFPLKRIMTLNLPRFRIFQLVVGTIMAMTAIVMFGLRHESRIDPWVETFTTVYFVLTLFMFIVEGFYSTLFAKIRAGGNEEFDVNFDKNGGPSLRINRSSLQMRNLVGSEKSIWNGGTKGRHKGLEKDRTKTGLSTTSHSDNELKMGAGVLGENSLAPGML</sequence>
<feature type="transmembrane region" description="Helical" evidence="2">
    <location>
        <begin position="287"/>
        <end position="304"/>
    </location>
</feature>
<evidence type="ECO:0000313" key="3">
    <source>
        <dbReference type="EMBL" id="GMH53240.1"/>
    </source>
</evidence>
<name>A0A9W7DT22_9STRA</name>
<feature type="transmembrane region" description="Helical" evidence="2">
    <location>
        <begin position="647"/>
        <end position="665"/>
    </location>
</feature>
<evidence type="ECO:0000256" key="1">
    <source>
        <dbReference type="SAM" id="MobiDB-lite"/>
    </source>
</evidence>
<dbReference type="Proteomes" id="UP001162640">
    <property type="component" value="Unassembled WGS sequence"/>
</dbReference>
<feature type="transmembrane region" description="Helical" evidence="2">
    <location>
        <begin position="685"/>
        <end position="706"/>
    </location>
</feature>
<protein>
    <submittedName>
        <fullName evidence="3">Uncharacterized protein</fullName>
    </submittedName>
</protein>
<feature type="transmembrane region" description="Helical" evidence="2">
    <location>
        <begin position="462"/>
        <end position="489"/>
    </location>
</feature>
<feature type="transmembrane region" description="Helical" evidence="2">
    <location>
        <begin position="99"/>
        <end position="120"/>
    </location>
</feature>
<dbReference type="AlphaFoldDB" id="A0A9W7DT22"/>
<feature type="transmembrane region" description="Helical" evidence="2">
    <location>
        <begin position="863"/>
        <end position="882"/>
    </location>
</feature>
<organism evidence="3 4">
    <name type="scientific">Triparma laevis f. inornata</name>
    <dbReference type="NCBI Taxonomy" id="1714386"/>
    <lineage>
        <taxon>Eukaryota</taxon>
        <taxon>Sar</taxon>
        <taxon>Stramenopiles</taxon>
        <taxon>Ochrophyta</taxon>
        <taxon>Bolidophyceae</taxon>
        <taxon>Parmales</taxon>
        <taxon>Triparmaceae</taxon>
        <taxon>Triparma</taxon>
    </lineage>
</organism>
<evidence type="ECO:0000313" key="4">
    <source>
        <dbReference type="Proteomes" id="UP001162640"/>
    </source>
</evidence>